<keyword evidence="1" id="KW-0812">Transmembrane</keyword>
<keyword evidence="1" id="KW-1133">Transmembrane helix</keyword>
<protein>
    <submittedName>
        <fullName evidence="2">Uncharacterized protein</fullName>
    </submittedName>
</protein>
<gene>
    <name evidence="2" type="ORF">KP509_10G048700</name>
</gene>
<reference evidence="2" key="1">
    <citation type="submission" date="2021-08" db="EMBL/GenBank/DDBJ databases">
        <title>WGS assembly of Ceratopteris richardii.</title>
        <authorList>
            <person name="Marchant D.B."/>
            <person name="Chen G."/>
            <person name="Jenkins J."/>
            <person name="Shu S."/>
            <person name="Leebens-Mack J."/>
            <person name="Grimwood J."/>
            <person name="Schmutz J."/>
            <person name="Soltis P."/>
            <person name="Soltis D."/>
            <person name="Chen Z.-H."/>
        </authorList>
    </citation>
    <scope>NUCLEOTIDE SEQUENCE</scope>
    <source>
        <strain evidence="2">Whitten #5841</strain>
        <tissue evidence="2">Leaf</tissue>
    </source>
</reference>
<organism evidence="2 3">
    <name type="scientific">Ceratopteris richardii</name>
    <name type="common">Triangle waterfern</name>
    <dbReference type="NCBI Taxonomy" id="49495"/>
    <lineage>
        <taxon>Eukaryota</taxon>
        <taxon>Viridiplantae</taxon>
        <taxon>Streptophyta</taxon>
        <taxon>Embryophyta</taxon>
        <taxon>Tracheophyta</taxon>
        <taxon>Polypodiopsida</taxon>
        <taxon>Polypodiidae</taxon>
        <taxon>Polypodiales</taxon>
        <taxon>Pteridineae</taxon>
        <taxon>Pteridaceae</taxon>
        <taxon>Parkerioideae</taxon>
        <taxon>Ceratopteris</taxon>
    </lineage>
</organism>
<dbReference type="EMBL" id="CM035415">
    <property type="protein sequence ID" value="KAH7427539.1"/>
    <property type="molecule type" value="Genomic_DNA"/>
</dbReference>
<feature type="transmembrane region" description="Helical" evidence="1">
    <location>
        <begin position="207"/>
        <end position="228"/>
    </location>
</feature>
<sequence length="230" mass="25999">MGREDTIVVSLRSPHYPTRLLAGSSEAGSDHNVSAVTGAVSLWNPGPLPPHLQRRENEPEPLQNFHLLLSLMSLGLPQFCDRLLAMSTVLTDRLLAVSLHSSSARARRPLVWCAGLVRLMSDRMEAEMLRYNTTMPGVWQEVLRALASPQRGAASHERHVSALMRGTSEIIRSFGSFLKDVQEFYNSVQAELNSLESLLARQRRRRMILHFLLLIFLLILMLVLWLFFTS</sequence>
<comment type="caution">
    <text evidence="2">The sequence shown here is derived from an EMBL/GenBank/DDBJ whole genome shotgun (WGS) entry which is preliminary data.</text>
</comment>
<keyword evidence="3" id="KW-1185">Reference proteome</keyword>
<dbReference type="Proteomes" id="UP000825935">
    <property type="component" value="Chromosome 10"/>
</dbReference>
<evidence type="ECO:0000313" key="3">
    <source>
        <dbReference type="Proteomes" id="UP000825935"/>
    </source>
</evidence>
<keyword evidence="1" id="KW-0472">Membrane</keyword>
<proteinExistence type="predicted"/>
<evidence type="ECO:0000313" key="2">
    <source>
        <dbReference type="EMBL" id="KAH7427539.1"/>
    </source>
</evidence>
<accession>A0A8T2U4M1</accession>
<dbReference type="AlphaFoldDB" id="A0A8T2U4M1"/>
<name>A0A8T2U4M1_CERRI</name>
<evidence type="ECO:0000256" key="1">
    <source>
        <dbReference type="SAM" id="Phobius"/>
    </source>
</evidence>